<reference evidence="1" key="2">
    <citation type="journal article" date="2015" name="Fish Shellfish Immunol.">
        <title>Early steps in the European eel (Anguilla anguilla)-Vibrio vulnificus interaction in the gills: Role of the RtxA13 toxin.</title>
        <authorList>
            <person name="Callol A."/>
            <person name="Pajuelo D."/>
            <person name="Ebbesson L."/>
            <person name="Teles M."/>
            <person name="MacKenzie S."/>
            <person name="Amaro C."/>
        </authorList>
    </citation>
    <scope>NUCLEOTIDE SEQUENCE</scope>
</reference>
<accession>A0A0E9U4M9</accession>
<dbReference type="AlphaFoldDB" id="A0A0E9U4M9"/>
<name>A0A0E9U4M9_ANGAN</name>
<dbReference type="EMBL" id="GBXM01048442">
    <property type="protein sequence ID" value="JAH60135.1"/>
    <property type="molecule type" value="Transcribed_RNA"/>
</dbReference>
<proteinExistence type="predicted"/>
<sequence length="26" mass="2969">MLQTGVQQQSVEGKRSTFTLLFQQIT</sequence>
<reference evidence="1" key="1">
    <citation type="submission" date="2014-11" db="EMBL/GenBank/DDBJ databases">
        <authorList>
            <person name="Amaro Gonzalez C."/>
        </authorList>
    </citation>
    <scope>NUCLEOTIDE SEQUENCE</scope>
</reference>
<organism evidence="1">
    <name type="scientific">Anguilla anguilla</name>
    <name type="common">European freshwater eel</name>
    <name type="synonym">Muraena anguilla</name>
    <dbReference type="NCBI Taxonomy" id="7936"/>
    <lineage>
        <taxon>Eukaryota</taxon>
        <taxon>Metazoa</taxon>
        <taxon>Chordata</taxon>
        <taxon>Craniata</taxon>
        <taxon>Vertebrata</taxon>
        <taxon>Euteleostomi</taxon>
        <taxon>Actinopterygii</taxon>
        <taxon>Neopterygii</taxon>
        <taxon>Teleostei</taxon>
        <taxon>Anguilliformes</taxon>
        <taxon>Anguillidae</taxon>
        <taxon>Anguilla</taxon>
    </lineage>
</organism>
<evidence type="ECO:0000313" key="1">
    <source>
        <dbReference type="EMBL" id="JAH60135.1"/>
    </source>
</evidence>
<protein>
    <submittedName>
        <fullName evidence="1">Uncharacterized protein</fullName>
    </submittedName>
</protein>